<dbReference type="Proteomes" id="UP000294682">
    <property type="component" value="Unassembled WGS sequence"/>
</dbReference>
<keyword evidence="1 3" id="KW-0732">Signal</keyword>
<evidence type="ECO:0000256" key="1">
    <source>
        <dbReference type="ARBA" id="ARBA00022729"/>
    </source>
</evidence>
<name>A0A9X8UKL9_9FIRM</name>
<feature type="chain" id="PRO_5040739182" evidence="3">
    <location>
        <begin position="23"/>
        <end position="554"/>
    </location>
</feature>
<keyword evidence="5" id="KW-1185">Reference proteome</keyword>
<evidence type="ECO:0000256" key="3">
    <source>
        <dbReference type="SAM" id="SignalP"/>
    </source>
</evidence>
<dbReference type="Gene3D" id="3.40.190.10">
    <property type="entry name" value="Periplasmic binding protein-like II"/>
    <property type="match status" value="2"/>
</dbReference>
<dbReference type="PROSITE" id="PS51257">
    <property type="entry name" value="PROKAR_LIPOPROTEIN"/>
    <property type="match status" value="1"/>
</dbReference>
<organism evidence="4 5">
    <name type="scientific">Harryflintia acetispora</name>
    <dbReference type="NCBI Taxonomy" id="1849041"/>
    <lineage>
        <taxon>Bacteria</taxon>
        <taxon>Bacillati</taxon>
        <taxon>Bacillota</taxon>
        <taxon>Clostridia</taxon>
        <taxon>Eubacteriales</taxon>
        <taxon>Oscillospiraceae</taxon>
        <taxon>Harryflintia</taxon>
    </lineage>
</organism>
<protein>
    <submittedName>
        <fullName evidence="4">Carbohydrate ABC transporter substrate-binding protein (CUT1 family)</fullName>
    </submittedName>
</protein>
<dbReference type="EMBL" id="SLUK01000003">
    <property type="protein sequence ID" value="TCL44120.1"/>
    <property type="molecule type" value="Genomic_DNA"/>
</dbReference>
<accession>A0A9X8UKL9</accession>
<dbReference type="InterPro" id="IPR050490">
    <property type="entry name" value="Bact_solute-bd_prot1"/>
</dbReference>
<feature type="signal peptide" evidence="3">
    <location>
        <begin position="1"/>
        <end position="22"/>
    </location>
</feature>
<dbReference type="PANTHER" id="PTHR43649">
    <property type="entry name" value="ARABINOSE-BINDING PROTEIN-RELATED"/>
    <property type="match status" value="1"/>
</dbReference>
<comment type="caution">
    <text evidence="4">The sequence shown here is derived from an EMBL/GenBank/DDBJ whole genome shotgun (WGS) entry which is preliminary data.</text>
</comment>
<evidence type="ECO:0000256" key="2">
    <source>
        <dbReference type="SAM" id="MobiDB-lite"/>
    </source>
</evidence>
<gene>
    <name evidence="4" type="ORF">EDD78_103158</name>
</gene>
<feature type="compositionally biased region" description="Low complexity" evidence="2">
    <location>
        <begin position="33"/>
        <end position="47"/>
    </location>
</feature>
<dbReference type="PANTHER" id="PTHR43649:SF33">
    <property type="entry name" value="POLYGALACTURONAN_RHAMNOGALACTURONAN-BINDING PROTEIN YTCQ"/>
    <property type="match status" value="1"/>
</dbReference>
<proteinExistence type="predicted"/>
<dbReference type="SUPFAM" id="SSF53850">
    <property type="entry name" value="Periplasmic binding protein-like II"/>
    <property type="match status" value="1"/>
</dbReference>
<dbReference type="RefSeq" id="WP_132084226.1">
    <property type="nucleotide sequence ID" value="NZ_SLUK01000003.1"/>
</dbReference>
<sequence length="554" mass="61839">MKKASRISAALIAMAMLLSSLAGCGSKTEAEPAESAPAGESSAASQATPEGEPAAEGITETPLPISAEKIELNFWWPYAEDLAELKDPNDGEFYQALEEKTNVHINWIIPAEGSETDAYNLLFASDDMPDIVMQLLSRNMLYRGGQDKAIDDGFFAELNDYTQYMPNYMGFLDKNPSLKKDVVTDSGKRYGMYQLFDRVCITESGLAVRQDFLDKLGLDRPVTYDDWHEMLAGFKSLGCQAPLYLQNTGIPQFGELSAGFGVAPEFFQVDGTVKYGPVEAGYKEYVTLMNQWYSEGLIDPDFMARTGSFTSIDNEMMFNDNIGACVTWTTRCDKNYVERGAKNEDLRLVGVAPPVQNAGDTTHIRSDDFQTGSVYSFSANSEHLVEAIEWMDYHYNYDVALDANYGLDDGRSFNMVDGKRILSYDFRYSNPEGVSPTAFFIKYAVKDAPLKIPDYQTDIFLPLQKESMDAWCSQPDDWMMPINITMTAEENTTYSSLMADIKTFVDENTVSFISGTKSLDEYDAFVEQIKAMGIDDAIAIQQAALDRYNNRPGE</sequence>
<dbReference type="AlphaFoldDB" id="A0A9X8UKL9"/>
<evidence type="ECO:0000313" key="5">
    <source>
        <dbReference type="Proteomes" id="UP000294682"/>
    </source>
</evidence>
<reference evidence="4 5" key="1">
    <citation type="submission" date="2019-03" db="EMBL/GenBank/DDBJ databases">
        <title>Genomic Encyclopedia of Type Strains, Phase IV (KMG-IV): sequencing the most valuable type-strain genomes for metagenomic binning, comparative biology and taxonomic classification.</title>
        <authorList>
            <person name="Goeker M."/>
        </authorList>
    </citation>
    <scope>NUCLEOTIDE SEQUENCE [LARGE SCALE GENOMIC DNA]</scope>
    <source>
        <strain evidence="4 5">DSM 100433</strain>
    </source>
</reference>
<feature type="region of interest" description="Disordered" evidence="2">
    <location>
        <begin position="27"/>
        <end position="62"/>
    </location>
</feature>
<evidence type="ECO:0000313" key="4">
    <source>
        <dbReference type="EMBL" id="TCL44120.1"/>
    </source>
</evidence>